<dbReference type="Proteomes" id="UP000217265">
    <property type="component" value="Chromosome"/>
</dbReference>
<feature type="domain" description="ABC transmembrane type-1" evidence="10">
    <location>
        <begin position="49"/>
        <end position="320"/>
    </location>
</feature>
<dbReference type="GO" id="GO:0140359">
    <property type="term" value="F:ABC-type transporter activity"/>
    <property type="evidence" value="ECO:0007669"/>
    <property type="project" value="InterPro"/>
</dbReference>
<dbReference type="GO" id="GO:0005524">
    <property type="term" value="F:ATP binding"/>
    <property type="evidence" value="ECO:0007669"/>
    <property type="project" value="UniProtKB-KW"/>
</dbReference>
<evidence type="ECO:0000313" key="12">
    <source>
        <dbReference type="Proteomes" id="UP000217265"/>
    </source>
</evidence>
<evidence type="ECO:0000256" key="2">
    <source>
        <dbReference type="ARBA" id="ARBA00022692"/>
    </source>
</evidence>
<evidence type="ECO:0000259" key="10">
    <source>
        <dbReference type="PROSITE" id="PS50929"/>
    </source>
</evidence>
<evidence type="ECO:0000259" key="9">
    <source>
        <dbReference type="PROSITE" id="PS50893"/>
    </source>
</evidence>
<dbReference type="OrthoDB" id="9761126at2"/>
<dbReference type="InterPro" id="IPR027417">
    <property type="entry name" value="P-loop_NTPase"/>
</dbReference>
<reference evidence="11 12" key="1">
    <citation type="submission" date="2017-09" db="EMBL/GenBank/DDBJ databases">
        <title>Complete genome sequence of Verrucomicrobial strain HZ-65, isolated from freshwater.</title>
        <authorList>
            <person name="Choi A."/>
        </authorList>
    </citation>
    <scope>NUCLEOTIDE SEQUENCE [LARGE SCALE GENOMIC DNA]</scope>
    <source>
        <strain evidence="11 12">HZ-65</strain>
    </source>
</reference>
<dbReference type="GO" id="GO:0005886">
    <property type="term" value="C:plasma membrane"/>
    <property type="evidence" value="ECO:0007669"/>
    <property type="project" value="UniProtKB-SubCell"/>
</dbReference>
<feature type="transmembrane region" description="Helical" evidence="8">
    <location>
        <begin position="33"/>
        <end position="52"/>
    </location>
</feature>
<protein>
    <submittedName>
        <fullName evidence="11">ABC transporter</fullName>
    </submittedName>
</protein>
<evidence type="ECO:0000256" key="4">
    <source>
        <dbReference type="ARBA" id="ARBA00022840"/>
    </source>
</evidence>
<gene>
    <name evidence="11" type="ORF">CMV30_00305</name>
</gene>
<accession>A0A290QDX6</accession>
<feature type="transmembrane region" description="Helical" evidence="8">
    <location>
        <begin position="150"/>
        <end position="168"/>
    </location>
</feature>
<feature type="transmembrane region" description="Helical" evidence="8">
    <location>
        <begin position="258"/>
        <end position="280"/>
    </location>
</feature>
<comment type="subcellular location">
    <subcellularLocation>
        <location evidence="1">Cell membrane</location>
        <topology evidence="1">Multi-pass membrane protein</topology>
    </subcellularLocation>
</comment>
<dbReference type="EMBL" id="CP023344">
    <property type="protein sequence ID" value="ATC62541.1"/>
    <property type="molecule type" value="Genomic_DNA"/>
</dbReference>
<dbReference type="PANTHER" id="PTHR24221">
    <property type="entry name" value="ATP-BINDING CASSETTE SUB-FAMILY B"/>
    <property type="match status" value="1"/>
</dbReference>
<dbReference type="GO" id="GO:0016887">
    <property type="term" value="F:ATP hydrolysis activity"/>
    <property type="evidence" value="ECO:0007669"/>
    <property type="project" value="InterPro"/>
</dbReference>
<evidence type="ECO:0000256" key="3">
    <source>
        <dbReference type="ARBA" id="ARBA00022741"/>
    </source>
</evidence>
<dbReference type="Pfam" id="PF00664">
    <property type="entry name" value="ABC_membrane"/>
    <property type="match status" value="1"/>
</dbReference>
<feature type="transmembrane region" description="Helical" evidence="8">
    <location>
        <begin position="72"/>
        <end position="94"/>
    </location>
</feature>
<dbReference type="SMART" id="SM00382">
    <property type="entry name" value="AAA"/>
    <property type="match status" value="1"/>
</dbReference>
<dbReference type="InterPro" id="IPR011527">
    <property type="entry name" value="ABC1_TM_dom"/>
</dbReference>
<evidence type="ECO:0000256" key="6">
    <source>
        <dbReference type="ARBA" id="ARBA00023136"/>
    </source>
</evidence>
<dbReference type="Pfam" id="PF00005">
    <property type="entry name" value="ABC_tran"/>
    <property type="match status" value="1"/>
</dbReference>
<dbReference type="PANTHER" id="PTHR24221:SF654">
    <property type="entry name" value="ATP-BINDING CASSETTE SUB-FAMILY B MEMBER 6"/>
    <property type="match status" value="1"/>
</dbReference>
<name>A0A290QDX6_9BACT</name>
<dbReference type="GO" id="GO:0034040">
    <property type="term" value="F:ATPase-coupled lipid transmembrane transporter activity"/>
    <property type="evidence" value="ECO:0007669"/>
    <property type="project" value="TreeGrafter"/>
</dbReference>
<dbReference type="PROSITE" id="PS00211">
    <property type="entry name" value="ABC_TRANSPORTER_1"/>
    <property type="match status" value="1"/>
</dbReference>
<dbReference type="PROSITE" id="PS50929">
    <property type="entry name" value="ABC_TM1F"/>
    <property type="match status" value="1"/>
</dbReference>
<dbReference type="SUPFAM" id="SSF90123">
    <property type="entry name" value="ABC transporter transmembrane region"/>
    <property type="match status" value="1"/>
</dbReference>
<dbReference type="InterPro" id="IPR017871">
    <property type="entry name" value="ABC_transporter-like_CS"/>
</dbReference>
<evidence type="ECO:0000313" key="11">
    <source>
        <dbReference type="EMBL" id="ATC62541.1"/>
    </source>
</evidence>
<dbReference type="RefSeq" id="WP_096054176.1">
    <property type="nucleotide sequence ID" value="NZ_CP023344.1"/>
</dbReference>
<evidence type="ECO:0000256" key="1">
    <source>
        <dbReference type="ARBA" id="ARBA00004651"/>
    </source>
</evidence>
<dbReference type="KEGG" id="vbh:CMV30_00305"/>
<dbReference type="Gene3D" id="3.40.50.300">
    <property type="entry name" value="P-loop containing nucleotide triphosphate hydrolases"/>
    <property type="match status" value="1"/>
</dbReference>
<dbReference type="InterPro" id="IPR003593">
    <property type="entry name" value="AAA+_ATPase"/>
</dbReference>
<dbReference type="InterPro" id="IPR003439">
    <property type="entry name" value="ABC_transporter-like_ATP-bd"/>
</dbReference>
<keyword evidence="7" id="KW-0175">Coiled coil</keyword>
<keyword evidence="12" id="KW-1185">Reference proteome</keyword>
<evidence type="ECO:0000256" key="7">
    <source>
        <dbReference type="SAM" id="Coils"/>
    </source>
</evidence>
<keyword evidence="4" id="KW-0067">ATP-binding</keyword>
<feature type="domain" description="ABC transporter" evidence="9">
    <location>
        <begin position="353"/>
        <end position="588"/>
    </location>
</feature>
<keyword evidence="6 8" id="KW-0472">Membrane</keyword>
<feature type="coiled-coil region" evidence="7">
    <location>
        <begin position="194"/>
        <end position="221"/>
    </location>
</feature>
<evidence type="ECO:0000256" key="5">
    <source>
        <dbReference type="ARBA" id="ARBA00022989"/>
    </source>
</evidence>
<dbReference type="InterPro" id="IPR036640">
    <property type="entry name" value="ABC1_TM_sf"/>
</dbReference>
<keyword evidence="5 8" id="KW-1133">Transmembrane helix</keyword>
<keyword evidence="3" id="KW-0547">Nucleotide-binding</keyword>
<evidence type="ECO:0000256" key="8">
    <source>
        <dbReference type="SAM" id="Phobius"/>
    </source>
</evidence>
<dbReference type="AlphaFoldDB" id="A0A290QDX6"/>
<dbReference type="CDD" id="cd07346">
    <property type="entry name" value="ABC_6TM_exporters"/>
    <property type="match status" value="1"/>
</dbReference>
<dbReference type="Gene3D" id="1.20.1560.10">
    <property type="entry name" value="ABC transporter type 1, transmembrane domain"/>
    <property type="match status" value="1"/>
</dbReference>
<feature type="transmembrane region" description="Helical" evidence="8">
    <location>
        <begin position="286"/>
        <end position="312"/>
    </location>
</feature>
<keyword evidence="2 8" id="KW-0812">Transmembrane</keyword>
<dbReference type="InterPro" id="IPR039421">
    <property type="entry name" value="Type_1_exporter"/>
</dbReference>
<organism evidence="11 12">
    <name type="scientific">Nibricoccus aquaticus</name>
    <dbReference type="NCBI Taxonomy" id="2576891"/>
    <lineage>
        <taxon>Bacteria</taxon>
        <taxon>Pseudomonadati</taxon>
        <taxon>Verrucomicrobiota</taxon>
        <taxon>Opitutia</taxon>
        <taxon>Opitutales</taxon>
        <taxon>Opitutaceae</taxon>
        <taxon>Nibricoccus</taxon>
    </lineage>
</organism>
<proteinExistence type="predicted"/>
<dbReference type="PROSITE" id="PS50893">
    <property type="entry name" value="ABC_TRANSPORTER_2"/>
    <property type="match status" value="1"/>
</dbReference>
<dbReference type="SUPFAM" id="SSF52540">
    <property type="entry name" value="P-loop containing nucleoside triphosphate hydrolases"/>
    <property type="match status" value="1"/>
</dbReference>
<sequence>MQNPHNSPLEHRFSGEHPLRTLLFLYREERTRLIWGAVLYVIKHSPVWVMPLMTARIIDIVAEPEKHSLNEIWFNAGILLAILIQNIPVNYLCVRSISHAARSMETRLRSAICRRLQHLSIGYYTRQSAGTLQTKVLRDVESIEQLTRGLFDSVGTAFINLGFALAVTAYRAPWFLVFFAGSIPVAVILVRSLHKHVSERNTKLRQEIEQMSNRVIEMTNLIPITRAHGLETSALERIENSLERVRDAGLKVDEINSVFGAISWVVFNFFNSACLVFAAWACATQFIPITLGDIVMLTGYFGMLTGSVLALANSAPMILRGYEAVRSIGEVLECPDLEQNEGKAPVNAVSGEFRFSDVGFRYEGVEAHAVRDFSLHVRPGETIALVGPSGAGKSTVLNLVIGFIRPTSGTILIDGRDMAALDLRTYRRFVSVVPQESILFDGTIRENITYGMKSVSDERITTALRDANAWEFVEKLPEGIQTQVGEKGARLSGGQKQRLAIARALIRDPRVLILDEATSALDSESEALIQEALERLMKGRTTFVVAHRLSTIRNADRIVAMRAGRIEEIGSHDELVKTGGLYSQLHARQSGGRLEE</sequence>
<feature type="transmembrane region" description="Helical" evidence="8">
    <location>
        <begin position="174"/>
        <end position="193"/>
    </location>
</feature>
<dbReference type="FunFam" id="3.40.50.300:FF:000218">
    <property type="entry name" value="Multidrug ABC transporter ATP-binding protein"/>
    <property type="match status" value="1"/>
</dbReference>